<evidence type="ECO:0000256" key="1">
    <source>
        <dbReference type="SAM" id="MobiDB-lite"/>
    </source>
</evidence>
<feature type="compositionally biased region" description="Low complexity" evidence="1">
    <location>
        <begin position="85"/>
        <end position="101"/>
    </location>
</feature>
<dbReference type="EMBL" id="KN847525">
    <property type="protein sequence ID" value="KIV88458.1"/>
    <property type="molecule type" value="Genomic_DNA"/>
</dbReference>
<accession>A0A0D1ZNX1</accession>
<dbReference type="AlphaFoldDB" id="A0A0D1ZNX1"/>
<keyword evidence="4" id="KW-1185">Reference proteome</keyword>
<sequence length="122" mass="12709">MGNLCSKSSNPPENFSTPGRPLGTSSQTKKTTTTPVPQKLTTSTPGRSLGGREGASSPDDARSAAARAAEQRAAGANKSGGKLATNLANQKKQTQNQLLNAGSEAERRARDADENAQARTWN</sequence>
<dbReference type="OMA" id="CGKQSKD"/>
<feature type="compositionally biased region" description="Basic and acidic residues" evidence="1">
    <location>
        <begin position="104"/>
        <end position="113"/>
    </location>
</feature>
<dbReference type="Proteomes" id="UP000054302">
    <property type="component" value="Unassembled WGS sequence"/>
</dbReference>
<feature type="compositionally biased region" description="Low complexity" evidence="1">
    <location>
        <begin position="24"/>
        <end position="44"/>
    </location>
</feature>
<evidence type="ECO:0000313" key="5">
    <source>
        <dbReference type="Proteomes" id="UP000288859"/>
    </source>
</evidence>
<evidence type="ECO:0000313" key="3">
    <source>
        <dbReference type="EMBL" id="RVX73258.1"/>
    </source>
</evidence>
<evidence type="ECO:0000313" key="4">
    <source>
        <dbReference type="Proteomes" id="UP000054302"/>
    </source>
</evidence>
<feature type="compositionally biased region" description="Polar residues" evidence="1">
    <location>
        <begin position="1"/>
        <end position="17"/>
    </location>
</feature>
<dbReference type="EMBL" id="NAJM01000009">
    <property type="protein sequence ID" value="RVX73258.1"/>
    <property type="molecule type" value="Genomic_DNA"/>
</dbReference>
<protein>
    <submittedName>
        <fullName evidence="2">Uncharacterized protein</fullName>
    </submittedName>
</protein>
<gene>
    <name evidence="3" type="ORF">B0A52_02386</name>
    <name evidence="2" type="ORF">PV10_08141</name>
</gene>
<reference evidence="3 5" key="2">
    <citation type="submission" date="2017-03" db="EMBL/GenBank/DDBJ databases">
        <title>Genomes of endolithic fungi from Antarctica.</title>
        <authorList>
            <person name="Coleine C."/>
            <person name="Masonjones S."/>
            <person name="Stajich J.E."/>
        </authorList>
    </citation>
    <scope>NUCLEOTIDE SEQUENCE [LARGE SCALE GENOMIC DNA]</scope>
    <source>
        <strain evidence="3 5">CCFEE 6314</strain>
    </source>
</reference>
<feature type="compositionally biased region" description="Low complexity" evidence="1">
    <location>
        <begin position="55"/>
        <end position="76"/>
    </location>
</feature>
<reference evidence="2 4" key="1">
    <citation type="submission" date="2015-01" db="EMBL/GenBank/DDBJ databases">
        <title>The Genome Sequence of Exophiala mesophila CBS40295.</title>
        <authorList>
            <consortium name="The Broad Institute Genomics Platform"/>
            <person name="Cuomo C."/>
            <person name="de Hoog S."/>
            <person name="Gorbushina A."/>
            <person name="Stielow B."/>
            <person name="Teixiera M."/>
            <person name="Abouelleil A."/>
            <person name="Chapman S.B."/>
            <person name="Priest M."/>
            <person name="Young S.K."/>
            <person name="Wortman J."/>
            <person name="Nusbaum C."/>
            <person name="Birren B."/>
        </authorList>
    </citation>
    <scope>NUCLEOTIDE SEQUENCE [LARGE SCALE GENOMIC DNA]</scope>
    <source>
        <strain evidence="2 4">CBS 40295</strain>
    </source>
</reference>
<feature type="region of interest" description="Disordered" evidence="1">
    <location>
        <begin position="1"/>
        <end position="122"/>
    </location>
</feature>
<dbReference type="GeneID" id="27325986"/>
<dbReference type="VEuPathDB" id="FungiDB:PV10_08141"/>
<dbReference type="RefSeq" id="XP_016220032.1">
    <property type="nucleotide sequence ID" value="XM_016373121.1"/>
</dbReference>
<proteinExistence type="predicted"/>
<evidence type="ECO:0000313" key="2">
    <source>
        <dbReference type="EMBL" id="KIV88458.1"/>
    </source>
</evidence>
<name>A0A0D1ZNX1_EXOME</name>
<organism evidence="2 4">
    <name type="scientific">Exophiala mesophila</name>
    <name type="common">Black yeast-like fungus</name>
    <dbReference type="NCBI Taxonomy" id="212818"/>
    <lineage>
        <taxon>Eukaryota</taxon>
        <taxon>Fungi</taxon>
        <taxon>Dikarya</taxon>
        <taxon>Ascomycota</taxon>
        <taxon>Pezizomycotina</taxon>
        <taxon>Eurotiomycetes</taxon>
        <taxon>Chaetothyriomycetidae</taxon>
        <taxon>Chaetothyriales</taxon>
        <taxon>Herpotrichiellaceae</taxon>
        <taxon>Exophiala</taxon>
    </lineage>
</organism>
<dbReference type="Proteomes" id="UP000288859">
    <property type="component" value="Unassembled WGS sequence"/>
</dbReference>
<dbReference type="HOGENOM" id="CLU_133420_0_0_1"/>